<evidence type="ECO:0000313" key="1">
    <source>
        <dbReference type="EMBL" id="DAD71434.1"/>
    </source>
</evidence>
<proteinExistence type="predicted"/>
<organism evidence="1">
    <name type="scientific">Siphoviridae sp. ctsf32</name>
    <dbReference type="NCBI Taxonomy" id="2827594"/>
    <lineage>
        <taxon>Viruses</taxon>
        <taxon>Duplodnaviria</taxon>
        <taxon>Heunggongvirae</taxon>
        <taxon>Uroviricota</taxon>
        <taxon>Caudoviricetes</taxon>
    </lineage>
</organism>
<accession>A0A8S5LNB6</accession>
<dbReference type="EMBL" id="BK015882">
    <property type="protein sequence ID" value="DAD71434.1"/>
    <property type="molecule type" value="Genomic_DNA"/>
</dbReference>
<reference evidence="1" key="1">
    <citation type="journal article" date="2021" name="Proc. Natl. Acad. Sci. U.S.A.">
        <title>A Catalog of Tens of Thousands of Viruses from Human Metagenomes Reveals Hidden Associations with Chronic Diseases.</title>
        <authorList>
            <person name="Tisza M.J."/>
            <person name="Buck C.B."/>
        </authorList>
    </citation>
    <scope>NUCLEOTIDE SEQUENCE</scope>
    <source>
        <strain evidence="1">Ctsf32</strain>
    </source>
</reference>
<name>A0A8S5LNB6_9CAUD</name>
<sequence length="1524" mass="170850">MSIQNPLGPLSYTNKDFESVYVELLDLVKKLTYKWDPSVSNESDPGVILLKLNALIADKINYNIDNNILECFPETVSQLSNARQLFAQLGYFMKWYRSASTIISMKYIGDKTDVPSYTIPKFTMVTDSEREIIYSIIGTSGTQEIDRSVSDVHLLTDGTISSAVVMEGVATTYSINGETNINVSHLDTKNRLYFDTNMIAENGIFITNSDNTNYNEWVKKDNLLVEEPGQTIYRFGTTSDGAYCYLEFPEDAELLFKNGINITYLRTDGLAGNIAANVLTDFYYSFAPVEDSSVTINADRVKVMNIYSAVDGKDPETIEDGYKHYKRTVGTFDTLVTLRDYLNYLLNSELVSNGFVCDRTNDLQSTYNIVTLKDSILSSVHVIEKDAIPGYLSGTTFYAGKVGTIYYNAYTAEQIGTSYCYDLDSGKIYNLVKGTFDEVSSTPNFDAFSLKLYLLQYMPAVTTAAAHSLTFNMLSNNQQDTVKDYLQDVKSLQHDFKNLESPTSVSSHFCFFKNKFPIDCRITTQYPLSSVEASDMMGTIKSALYNKLSSKELDFGSEVTLEKVKEIIQESDARIKDVNMANIEFTTYAVYYDKNLVDTGYPFVEVAINTPEDKVDISYQFTNESVPIADPQVFMRKAGETNYEPITFVYSSPNWKLNTTNVNLTDYGIYFKYEETFIATENQTQFTVAHAVNRIESVTRSRVELSGATFSNKVVTLPSPSSTGVPVVITYWSTEGSNIVTGDKITARISYKTQFEDEIYAKSILAGKTPLIISGNKYTHRFDQTYNSNRPNNEAQDKYEVNDVKYVRTNVDIAVSNTSNEYTLRDNESIQFYSPNLIDATSYSNYVKFEFYTPNASSKVINANTNYQLLPNEYLFLYWKDSDNKDAYYRFASYGKGHIVCPTFELTSSNTSVGGAFLQSETDLSPNNYTSTDNMGYLADLSSAIGLNLNSAANILSGTKTIVIKKINEVTINSSDGCYCYWILNETTEDLQYYEFPVNHGNDTTHDRLLDAGEYFIYSNADLSEMSILGSGTRVHVVEPNTEINMWRVKVLDSSVILNSGASALANYWKEIPTNGYVELTENKIYTLNAGTKFRLVNDNLASWSRVFNRGGVKSGSNVTPHTTSKTVNSWVDGTSNTITFTQTSVTGIVSVVYTTTGEGAVTVTNYTFNQGSQNCIVDTGVIPNGATVVVTYTYTENTTDPTSLTLQGFTIGYQSPEDNTWVFLPQMELQNSSGNVVSWNAQSLLNLKVGPDTERVLLSNQTIEFQTANASDFSSYVITGADKESNNYYQTALISSMSIDSDGSSDKLPTYIVDSEGNRRYMDLLVYQKQLSTDTVVYGKDDVKIKLVAGASGKTANIQFILPKGRYLIPFSNTNKFPDNDSLTIQFDGENLTSLNSTQTDLKGQRTYYLTFEVKDDTISSNHQLTVTRTMSTEEVTITLQNPFLYTHPDSISEEYFERMLTLIPRFDVDNIFNYTYQVDDDELIANPLEAASFLNTNHIYNKFTICQFDSSDKTSIYIAGKR</sequence>
<protein>
    <submittedName>
        <fullName evidence="1">Baseplate wedge protein</fullName>
    </submittedName>
</protein>